<reference evidence="1 2" key="1">
    <citation type="submission" date="2017-10" db="EMBL/GenBank/DDBJ databases">
        <title>Whole genome of Pedobacter ginsengisoli T01R-27 isolated from tomato rhizosphere.</title>
        <authorList>
            <person name="Weon H.-Y."/>
            <person name="Lee S.A."/>
            <person name="Sang M.K."/>
            <person name="Song J."/>
        </authorList>
    </citation>
    <scope>NUCLEOTIDE SEQUENCE [LARGE SCALE GENOMIC DNA]</scope>
    <source>
        <strain evidence="1 2">T01R-27</strain>
    </source>
</reference>
<evidence type="ECO:0000313" key="1">
    <source>
        <dbReference type="EMBL" id="ATP58558.1"/>
    </source>
</evidence>
<dbReference type="AlphaFoldDB" id="A0A2D1UA95"/>
<accession>A0A2D1UA95</accession>
<dbReference type="Proteomes" id="UP000223749">
    <property type="component" value="Chromosome"/>
</dbReference>
<keyword evidence="2" id="KW-1185">Reference proteome</keyword>
<protein>
    <submittedName>
        <fullName evidence="1">Uncharacterized protein</fullName>
    </submittedName>
</protein>
<dbReference type="EMBL" id="CP024091">
    <property type="protein sequence ID" value="ATP58558.1"/>
    <property type="molecule type" value="Genomic_DNA"/>
</dbReference>
<sequence length="72" mass="8235">MHLYIEPISYLEKGLLIFTNSLLVLDEDFKATSSLWLFEILVANVKIIMMKTGTSKSKNGDTFANFFIIVLF</sequence>
<organism evidence="1 2">
    <name type="scientific">Pedobacter ginsengisoli</name>
    <dbReference type="NCBI Taxonomy" id="363852"/>
    <lineage>
        <taxon>Bacteria</taxon>
        <taxon>Pseudomonadati</taxon>
        <taxon>Bacteroidota</taxon>
        <taxon>Sphingobacteriia</taxon>
        <taxon>Sphingobacteriales</taxon>
        <taxon>Sphingobacteriaceae</taxon>
        <taxon>Pedobacter</taxon>
    </lineage>
</organism>
<dbReference type="KEGG" id="pgs:CPT03_19860"/>
<evidence type="ECO:0000313" key="2">
    <source>
        <dbReference type="Proteomes" id="UP000223749"/>
    </source>
</evidence>
<proteinExistence type="predicted"/>
<name>A0A2D1UA95_9SPHI</name>
<gene>
    <name evidence="1" type="ORF">CPT03_19860</name>
</gene>